<reference evidence="2" key="1">
    <citation type="submission" date="2017-11" db="EMBL/GenBank/DDBJ databases">
        <authorList>
            <person name="Lima N.C."/>
            <person name="Parody-Merino A.M."/>
            <person name="Battley P.F."/>
            <person name="Fidler A.E."/>
            <person name="Prosdocimi F."/>
        </authorList>
    </citation>
    <scope>NUCLEOTIDE SEQUENCE [LARGE SCALE GENOMIC DNA]</scope>
</reference>
<evidence type="ECO:0000313" key="1">
    <source>
        <dbReference type="EMBL" id="PKU41055.1"/>
    </source>
</evidence>
<proteinExistence type="predicted"/>
<sequence>MTSDGTECTLCKLADDTELGEVADRLEGHAAISMDLDVLEKWADRNLMQLIKGKCEVLSLERSNPMSQYTLGPISGRLFGREGPGGSGGHEVDHKAAICLCSKDGQ</sequence>
<dbReference type="GO" id="GO:0003964">
    <property type="term" value="F:RNA-directed DNA polymerase activity"/>
    <property type="evidence" value="ECO:0007669"/>
    <property type="project" value="UniProtKB-KW"/>
</dbReference>
<protein>
    <submittedName>
        <fullName evidence="1">Rna-directed dna polymerase from mobile element jockey-like</fullName>
    </submittedName>
</protein>
<name>A0A2I0U4V6_LIMLA</name>
<dbReference type="AlphaFoldDB" id="A0A2I0U4V6"/>
<accession>A0A2I0U4V6</accession>
<reference evidence="2" key="2">
    <citation type="submission" date="2017-12" db="EMBL/GenBank/DDBJ databases">
        <title>Genome sequence of the Bar-tailed Godwit (Limosa lapponica baueri).</title>
        <authorList>
            <person name="Lima N.C.B."/>
            <person name="Parody-Merino A.M."/>
            <person name="Battley P.F."/>
            <person name="Fidler A.E."/>
            <person name="Prosdocimi F."/>
        </authorList>
    </citation>
    <scope>NUCLEOTIDE SEQUENCE [LARGE SCALE GENOMIC DNA]</scope>
</reference>
<keyword evidence="2" id="KW-1185">Reference proteome</keyword>
<keyword evidence="1" id="KW-0808">Transferase</keyword>
<evidence type="ECO:0000313" key="2">
    <source>
        <dbReference type="Proteomes" id="UP000233556"/>
    </source>
</evidence>
<dbReference type="Proteomes" id="UP000233556">
    <property type="component" value="Unassembled WGS sequence"/>
</dbReference>
<keyword evidence="1" id="KW-0548">Nucleotidyltransferase</keyword>
<dbReference type="OrthoDB" id="410381at2759"/>
<gene>
    <name evidence="1" type="ORF">llap_8643</name>
</gene>
<dbReference type="EMBL" id="KZ506169">
    <property type="protein sequence ID" value="PKU41055.1"/>
    <property type="molecule type" value="Genomic_DNA"/>
</dbReference>
<organism evidence="1 2">
    <name type="scientific">Limosa lapponica baueri</name>
    <dbReference type="NCBI Taxonomy" id="1758121"/>
    <lineage>
        <taxon>Eukaryota</taxon>
        <taxon>Metazoa</taxon>
        <taxon>Chordata</taxon>
        <taxon>Craniata</taxon>
        <taxon>Vertebrata</taxon>
        <taxon>Euteleostomi</taxon>
        <taxon>Archelosauria</taxon>
        <taxon>Archosauria</taxon>
        <taxon>Dinosauria</taxon>
        <taxon>Saurischia</taxon>
        <taxon>Theropoda</taxon>
        <taxon>Coelurosauria</taxon>
        <taxon>Aves</taxon>
        <taxon>Neognathae</taxon>
        <taxon>Neoaves</taxon>
        <taxon>Charadriiformes</taxon>
        <taxon>Scolopacidae</taxon>
        <taxon>Limosa</taxon>
    </lineage>
</organism>
<keyword evidence="1" id="KW-0695">RNA-directed DNA polymerase</keyword>